<dbReference type="Proteomes" id="UP001321506">
    <property type="component" value="Unassembled WGS sequence"/>
</dbReference>
<dbReference type="AlphaFoldDB" id="A0AAW6T8J4"/>
<organism evidence="1 2">
    <name type="scientific">Ruicaihuangia caeni</name>
    <dbReference type="NCBI Taxonomy" id="3042517"/>
    <lineage>
        <taxon>Bacteria</taxon>
        <taxon>Bacillati</taxon>
        <taxon>Actinomycetota</taxon>
        <taxon>Actinomycetes</taxon>
        <taxon>Micrococcales</taxon>
        <taxon>Microbacteriaceae</taxon>
        <taxon>Ruicaihuangia</taxon>
    </lineage>
</organism>
<dbReference type="EMBL" id="JASATX010000001">
    <property type="protein sequence ID" value="MDI2097962.1"/>
    <property type="molecule type" value="Genomic_DNA"/>
</dbReference>
<gene>
    <name evidence="1" type="ORF">QF206_03135</name>
</gene>
<evidence type="ECO:0000313" key="2">
    <source>
        <dbReference type="Proteomes" id="UP001321506"/>
    </source>
</evidence>
<proteinExistence type="predicted"/>
<evidence type="ECO:0000313" key="1">
    <source>
        <dbReference type="EMBL" id="MDI2097962.1"/>
    </source>
</evidence>
<reference evidence="1 2" key="1">
    <citation type="submission" date="2023-04" db="EMBL/GenBank/DDBJ databases">
        <title>Klugiella caeni sp. nov. isolated from the sludge of biochemical tank.</title>
        <authorList>
            <person name="Geng K."/>
        </authorList>
    </citation>
    <scope>NUCLEOTIDE SEQUENCE [LARGE SCALE GENOMIC DNA]</scope>
    <source>
        <strain evidence="1 2">YN-L-19</strain>
    </source>
</reference>
<comment type="caution">
    <text evidence="1">The sequence shown here is derived from an EMBL/GenBank/DDBJ whole genome shotgun (WGS) entry which is preliminary data.</text>
</comment>
<sequence length="245" mass="27553">MAQVQDGLNQTQAFALIFETTSTRNLLGYGLWALRNARFWETTRDPILTMLSIGVEKLLKMSLGLTHVAEEGEWPPLATFRDTWRHNIVTMHDSLMQTIRRRLPKATHRASVESQLLRVENDPVLPALMAALSRYGQNGRFYHLDELALSPQTGEDPGHMWSEAENIALRLDPAMKAKFEAASGNPDPKVFDAFVHELEARLAASIERWWDIVALAGKHGILGERGKGWGSDVEKSMVGRQIREG</sequence>
<accession>A0AAW6T8J4</accession>
<evidence type="ECO:0008006" key="3">
    <source>
        <dbReference type="Google" id="ProtNLM"/>
    </source>
</evidence>
<dbReference type="RefSeq" id="WP_281487731.1">
    <property type="nucleotide sequence ID" value="NZ_JASATX010000001.1"/>
</dbReference>
<keyword evidence="2" id="KW-1185">Reference proteome</keyword>
<protein>
    <recommendedName>
        <fullName evidence="3">HEPN AbiU2-like domain-containing protein</fullName>
    </recommendedName>
</protein>
<name>A0AAW6T8J4_9MICO</name>